<name>A0A940SHE8_9BACI</name>
<evidence type="ECO:0000256" key="2">
    <source>
        <dbReference type="ARBA" id="ARBA00022898"/>
    </source>
</evidence>
<dbReference type="InterPro" id="IPR000192">
    <property type="entry name" value="Aminotrans_V_dom"/>
</dbReference>
<protein>
    <submittedName>
        <fullName evidence="4">IscS subfamily cysteine desulfurase</fullName>
    </submittedName>
</protein>
<keyword evidence="2" id="KW-0663">Pyridoxal phosphate</keyword>
<dbReference type="AlphaFoldDB" id="A0A940SHE8"/>
<evidence type="ECO:0000313" key="4">
    <source>
        <dbReference type="EMBL" id="MBP0723875.1"/>
    </source>
</evidence>
<comment type="caution">
    <text evidence="4">The sequence shown here is derived from an EMBL/GenBank/DDBJ whole genome shotgun (WGS) entry which is preliminary data.</text>
</comment>
<evidence type="ECO:0000259" key="3">
    <source>
        <dbReference type="Pfam" id="PF00266"/>
    </source>
</evidence>
<dbReference type="Pfam" id="PF00266">
    <property type="entry name" value="Aminotran_5"/>
    <property type="match status" value="1"/>
</dbReference>
<dbReference type="InterPro" id="IPR015421">
    <property type="entry name" value="PyrdxlP-dep_Trfase_major"/>
</dbReference>
<dbReference type="Gene3D" id="3.90.1150.10">
    <property type="entry name" value="Aspartate Aminotransferase, domain 1"/>
    <property type="match status" value="1"/>
</dbReference>
<dbReference type="EMBL" id="JAGIYQ010000001">
    <property type="protein sequence ID" value="MBP0723875.1"/>
    <property type="molecule type" value="Genomic_DNA"/>
</dbReference>
<dbReference type="PANTHER" id="PTHR11601">
    <property type="entry name" value="CYSTEINE DESULFURYLASE FAMILY MEMBER"/>
    <property type="match status" value="1"/>
</dbReference>
<dbReference type="PANTHER" id="PTHR11601:SF36">
    <property type="entry name" value="CYSTEINE DESULFURASE NIFS-RELATED"/>
    <property type="match status" value="1"/>
</dbReference>
<reference evidence="4" key="1">
    <citation type="submission" date="2021-04" db="EMBL/GenBank/DDBJ databases">
        <title>Genome seq and assembly of Bacillus sp.</title>
        <authorList>
            <person name="Chhetri G."/>
        </authorList>
    </citation>
    <scope>NUCLEOTIDE SEQUENCE</scope>
    <source>
        <strain evidence="4">RG28</strain>
    </source>
</reference>
<dbReference type="GO" id="GO:0003824">
    <property type="term" value="F:catalytic activity"/>
    <property type="evidence" value="ECO:0007669"/>
    <property type="project" value="UniProtKB-ARBA"/>
</dbReference>
<accession>A0A940SHE8</accession>
<dbReference type="Gene3D" id="3.40.640.10">
    <property type="entry name" value="Type I PLP-dependent aspartate aminotransferase-like (Major domain)"/>
    <property type="match status" value="1"/>
</dbReference>
<feature type="domain" description="Aminotransferase class V" evidence="3">
    <location>
        <begin position="2"/>
        <end position="364"/>
    </location>
</feature>
<proteinExistence type="predicted"/>
<evidence type="ECO:0000256" key="1">
    <source>
        <dbReference type="ARBA" id="ARBA00001933"/>
    </source>
</evidence>
<comment type="cofactor">
    <cofactor evidence="1">
        <name>pyridoxal 5'-phosphate</name>
        <dbReference type="ChEBI" id="CHEBI:597326"/>
    </cofactor>
</comment>
<dbReference type="InterPro" id="IPR015422">
    <property type="entry name" value="PyrdxlP-dep_Trfase_small"/>
</dbReference>
<dbReference type="InterPro" id="IPR015424">
    <property type="entry name" value="PyrdxlP-dep_Trfase"/>
</dbReference>
<dbReference type="Proteomes" id="UP000682134">
    <property type="component" value="Unassembled WGS sequence"/>
</dbReference>
<dbReference type="RefSeq" id="WP_209401734.1">
    <property type="nucleotide sequence ID" value="NZ_JAGIYQ010000001.1"/>
</dbReference>
<dbReference type="SUPFAM" id="SSF53383">
    <property type="entry name" value="PLP-dependent transferases"/>
    <property type="match status" value="1"/>
</dbReference>
<evidence type="ECO:0000313" key="5">
    <source>
        <dbReference type="Proteomes" id="UP000682134"/>
    </source>
</evidence>
<gene>
    <name evidence="4" type="ORF">J5Y03_01595</name>
</gene>
<sequence length="376" mass="41423">MIYLDYAASTPMSDEALQTFLSASKQYFANERSLHDLGSNSALLLKTARKQLATLLDSDESSIYFTSGGTESNSLAIQTLLESSKKTGKQIITTKCEHSSILNLLERLSTKGFEITYIPVNENGVINLDELQKNISENTVLAIFQHVNSEIGTIQPIEEISKILSKYDILFHCDCVQSFGKIEVNPNKLGVTSLSISSHKLYGPKGVGAVYINPSIAWEPLIPGTSHENGFRPGTVNVPAIASFVTSASTLSQNLRKNYEHYRMLHEELNNVLKPFPNKFIIEGDSEFSVPHIIGMRILGLEGQYVLLECNRHQLAISTGSACSIGMQKPSTTLLAIGKNESEAKQFFRLSFGIMTTVEDIKKLGKVLISIAENNE</sequence>
<dbReference type="InterPro" id="IPR016454">
    <property type="entry name" value="Cysteine_dSase"/>
</dbReference>
<keyword evidence="5" id="KW-1185">Reference proteome</keyword>
<dbReference type="NCBIfam" id="NF002806">
    <property type="entry name" value="PRK02948.1"/>
    <property type="match status" value="1"/>
</dbReference>
<dbReference type="PIRSF" id="PIRSF005572">
    <property type="entry name" value="NifS"/>
    <property type="match status" value="1"/>
</dbReference>
<organism evidence="4 5">
    <name type="scientific">Gottfriedia endophytica</name>
    <dbReference type="NCBI Taxonomy" id="2820819"/>
    <lineage>
        <taxon>Bacteria</taxon>
        <taxon>Bacillati</taxon>
        <taxon>Bacillota</taxon>
        <taxon>Bacilli</taxon>
        <taxon>Bacillales</taxon>
        <taxon>Bacillaceae</taxon>
        <taxon>Gottfriedia</taxon>
    </lineage>
</organism>